<organism evidence="2 3">
    <name type="scientific">Tumebacillus flagellatus</name>
    <dbReference type="NCBI Taxonomy" id="1157490"/>
    <lineage>
        <taxon>Bacteria</taxon>
        <taxon>Bacillati</taxon>
        <taxon>Bacillota</taxon>
        <taxon>Bacilli</taxon>
        <taxon>Bacillales</taxon>
        <taxon>Alicyclobacillaceae</taxon>
        <taxon>Tumebacillus</taxon>
    </lineage>
</organism>
<dbReference type="AlphaFoldDB" id="A0A074LXW2"/>
<dbReference type="Gene3D" id="2.40.128.690">
    <property type="entry name" value="YycH protein, domain 3-like"/>
    <property type="match status" value="1"/>
</dbReference>
<keyword evidence="3" id="KW-1185">Reference proteome</keyword>
<evidence type="ECO:0000259" key="1">
    <source>
        <dbReference type="Pfam" id="PF09648"/>
    </source>
</evidence>
<sequence>MDWSKAKTYFIVTFLLLDLLLGYQFYSAQKEAAEYVQSFSSQLQELKDVLSERKMVLQTEVPKETPVMHFLQASHPKEPFADIAQDTFHGVSLVEDDKSKGTMKFKTNDGEFGVTGNGYFTMRYTPTLRMDGDSTPSKLGALVMAKIDGTVWHQDLYREDLINHDRSVVRYLQSYQKYPIFSALLEVHLQNSEIVGYNQKALEVGDEQESGQRVLSAISAVRAVADSLDPGTPAHLQPANAGDGNSGAPVAIRDIKLGYYSPNYDDADVWYLWPMWRIVTDQKVYYVNAFTGQVENGTP</sequence>
<dbReference type="InterPro" id="IPR018604">
    <property type="entry name" value="YycI-like"/>
</dbReference>
<dbReference type="STRING" id="1157490.EL26_02960"/>
<evidence type="ECO:0000313" key="2">
    <source>
        <dbReference type="EMBL" id="KEO84973.1"/>
    </source>
</evidence>
<dbReference type="Proteomes" id="UP000027931">
    <property type="component" value="Unassembled WGS sequence"/>
</dbReference>
<dbReference type="Pfam" id="PF09648">
    <property type="entry name" value="YycI"/>
    <property type="match status" value="1"/>
</dbReference>
<dbReference type="eggNOG" id="COG4853">
    <property type="taxonomic scope" value="Bacteria"/>
</dbReference>
<feature type="domain" description="Regulatory protein YycH-like" evidence="1">
    <location>
        <begin position="45"/>
        <end position="290"/>
    </location>
</feature>
<protein>
    <recommendedName>
        <fullName evidence="1">Regulatory protein YycH-like domain-containing protein</fullName>
    </recommendedName>
</protein>
<dbReference type="GO" id="GO:0016020">
    <property type="term" value="C:membrane"/>
    <property type="evidence" value="ECO:0007669"/>
    <property type="project" value="InterPro"/>
</dbReference>
<reference evidence="2 3" key="1">
    <citation type="journal article" date="2013" name="Int. J. Syst. Evol. Microbiol.">
        <title>Tumebacillus flagellatus sp. nov., an alpha-amylase/pullulanase-producing bacterium isolated from cassava wastewater.</title>
        <authorList>
            <person name="Wang Q."/>
            <person name="Xie N."/>
            <person name="Qin Y."/>
            <person name="Shen N."/>
            <person name="Zhu J."/>
            <person name="Mi H."/>
            <person name="Huang R."/>
        </authorList>
    </citation>
    <scope>NUCLEOTIDE SEQUENCE [LARGE SCALE GENOMIC DNA]</scope>
    <source>
        <strain evidence="2 3">GST4</strain>
    </source>
</reference>
<gene>
    <name evidence="2" type="ORF">EL26_02960</name>
</gene>
<accession>A0A074LXW2</accession>
<evidence type="ECO:0000313" key="3">
    <source>
        <dbReference type="Proteomes" id="UP000027931"/>
    </source>
</evidence>
<comment type="caution">
    <text evidence="2">The sequence shown here is derived from an EMBL/GenBank/DDBJ whole genome shotgun (WGS) entry which is preliminary data.</text>
</comment>
<dbReference type="RefSeq" id="WP_038084187.1">
    <property type="nucleotide sequence ID" value="NZ_JMIR01000002.1"/>
</dbReference>
<name>A0A074LXW2_9BACL</name>
<dbReference type="EMBL" id="JMIR01000002">
    <property type="protein sequence ID" value="KEO84973.1"/>
    <property type="molecule type" value="Genomic_DNA"/>
</dbReference>
<proteinExistence type="predicted"/>
<dbReference type="OrthoDB" id="2388036at2"/>